<evidence type="ECO:0000313" key="12">
    <source>
        <dbReference type="EMBL" id="NEB20279.1"/>
    </source>
</evidence>
<dbReference type="GO" id="GO:0005524">
    <property type="term" value="F:ATP binding"/>
    <property type="evidence" value="ECO:0007669"/>
    <property type="project" value="UniProtKB-KW"/>
</dbReference>
<reference evidence="12 13" key="1">
    <citation type="submission" date="2020-01" db="EMBL/GenBank/DDBJ databases">
        <title>Insect and environment-associated Actinomycetes.</title>
        <authorList>
            <person name="Currrie C."/>
            <person name="Chevrette M."/>
            <person name="Carlson C."/>
            <person name="Stubbendieck R."/>
            <person name="Wendt-Pienkowski E."/>
        </authorList>
    </citation>
    <scope>NUCLEOTIDE SEQUENCE [LARGE SCALE GENOMIC DNA]</scope>
    <source>
        <strain evidence="12 13">SID14172</strain>
    </source>
</reference>
<keyword evidence="13" id="KW-1185">Reference proteome</keyword>
<keyword evidence="4" id="KW-0808">Transferase</keyword>
<dbReference type="Proteomes" id="UP000469545">
    <property type="component" value="Unassembled WGS sequence"/>
</dbReference>
<evidence type="ECO:0000259" key="10">
    <source>
        <dbReference type="Pfam" id="PF02518"/>
    </source>
</evidence>
<keyword evidence="7" id="KW-0067">ATP-binding</keyword>
<keyword evidence="9" id="KW-0472">Membrane</keyword>
<dbReference type="InterPro" id="IPR003594">
    <property type="entry name" value="HATPase_dom"/>
</dbReference>
<dbReference type="PANTHER" id="PTHR24421">
    <property type="entry name" value="NITRATE/NITRITE SENSOR PROTEIN NARX-RELATED"/>
    <property type="match status" value="1"/>
</dbReference>
<dbReference type="EMBL" id="JAAGMB010000607">
    <property type="protein sequence ID" value="NEB20279.1"/>
    <property type="molecule type" value="Genomic_DNA"/>
</dbReference>
<evidence type="ECO:0000259" key="11">
    <source>
        <dbReference type="Pfam" id="PF07730"/>
    </source>
</evidence>
<accession>A0A6N9UV65</accession>
<keyword evidence="6 12" id="KW-0418">Kinase</keyword>
<dbReference type="Gene3D" id="3.30.565.10">
    <property type="entry name" value="Histidine kinase-like ATPase, C-terminal domain"/>
    <property type="match status" value="1"/>
</dbReference>
<evidence type="ECO:0000256" key="4">
    <source>
        <dbReference type="ARBA" id="ARBA00022679"/>
    </source>
</evidence>
<protein>
    <recommendedName>
        <fullName evidence="2">histidine kinase</fullName>
        <ecNumber evidence="2">2.7.13.3</ecNumber>
    </recommendedName>
</protein>
<evidence type="ECO:0000256" key="8">
    <source>
        <dbReference type="ARBA" id="ARBA00023012"/>
    </source>
</evidence>
<proteinExistence type="predicted"/>
<dbReference type="InterPro" id="IPR011712">
    <property type="entry name" value="Sig_transdc_His_kin_sub3_dim/P"/>
</dbReference>
<dbReference type="EC" id="2.7.13.3" evidence="2"/>
<dbReference type="SUPFAM" id="SSF55874">
    <property type="entry name" value="ATPase domain of HSP90 chaperone/DNA topoisomerase II/histidine kinase"/>
    <property type="match status" value="1"/>
</dbReference>
<comment type="catalytic activity">
    <reaction evidence="1">
        <text>ATP + protein L-histidine = ADP + protein N-phospho-L-histidine.</text>
        <dbReference type="EC" id="2.7.13.3"/>
    </reaction>
</comment>
<evidence type="ECO:0000256" key="2">
    <source>
        <dbReference type="ARBA" id="ARBA00012438"/>
    </source>
</evidence>
<name>A0A6N9UV65_9ACTN</name>
<feature type="domain" description="Signal transduction histidine kinase subgroup 3 dimerisation and phosphoacceptor" evidence="11">
    <location>
        <begin position="190"/>
        <end position="253"/>
    </location>
</feature>
<organism evidence="12 13">
    <name type="scientific">Streptomyces coelicoflavus</name>
    <dbReference type="NCBI Taxonomy" id="285562"/>
    <lineage>
        <taxon>Bacteria</taxon>
        <taxon>Bacillati</taxon>
        <taxon>Actinomycetota</taxon>
        <taxon>Actinomycetes</taxon>
        <taxon>Kitasatosporales</taxon>
        <taxon>Streptomycetaceae</taxon>
        <taxon>Streptomyces</taxon>
    </lineage>
</organism>
<dbReference type="PANTHER" id="PTHR24421:SF10">
    <property type="entry name" value="NITRATE_NITRITE SENSOR PROTEIN NARQ"/>
    <property type="match status" value="1"/>
</dbReference>
<dbReference type="Gene3D" id="1.20.5.1930">
    <property type="match status" value="1"/>
</dbReference>
<evidence type="ECO:0000256" key="5">
    <source>
        <dbReference type="ARBA" id="ARBA00022741"/>
    </source>
</evidence>
<evidence type="ECO:0000256" key="9">
    <source>
        <dbReference type="SAM" id="Phobius"/>
    </source>
</evidence>
<feature type="transmembrane region" description="Helical" evidence="9">
    <location>
        <begin position="138"/>
        <end position="158"/>
    </location>
</feature>
<dbReference type="InterPro" id="IPR036890">
    <property type="entry name" value="HATPase_C_sf"/>
</dbReference>
<dbReference type="GO" id="GO:0000155">
    <property type="term" value="F:phosphorelay sensor kinase activity"/>
    <property type="evidence" value="ECO:0007669"/>
    <property type="project" value="InterPro"/>
</dbReference>
<dbReference type="CDD" id="cd16917">
    <property type="entry name" value="HATPase_UhpB-NarQ-NarX-like"/>
    <property type="match status" value="1"/>
</dbReference>
<comment type="caution">
    <text evidence="12">The sequence shown here is derived from an EMBL/GenBank/DDBJ whole genome shotgun (WGS) entry which is preliminary data.</text>
</comment>
<evidence type="ECO:0000256" key="1">
    <source>
        <dbReference type="ARBA" id="ARBA00000085"/>
    </source>
</evidence>
<dbReference type="RefSeq" id="WP_164142603.1">
    <property type="nucleotide sequence ID" value="NZ_JAAGMB010000607.1"/>
</dbReference>
<evidence type="ECO:0000256" key="6">
    <source>
        <dbReference type="ARBA" id="ARBA00022777"/>
    </source>
</evidence>
<feature type="transmembrane region" description="Helical" evidence="9">
    <location>
        <begin position="69"/>
        <end position="93"/>
    </location>
</feature>
<evidence type="ECO:0000313" key="13">
    <source>
        <dbReference type="Proteomes" id="UP000469545"/>
    </source>
</evidence>
<keyword evidence="9" id="KW-0812">Transmembrane</keyword>
<dbReference type="Pfam" id="PF07730">
    <property type="entry name" value="HisKA_3"/>
    <property type="match status" value="1"/>
</dbReference>
<dbReference type="GO" id="GO:0016020">
    <property type="term" value="C:membrane"/>
    <property type="evidence" value="ECO:0007669"/>
    <property type="project" value="InterPro"/>
</dbReference>
<keyword evidence="3" id="KW-0597">Phosphoprotein</keyword>
<feature type="transmembrane region" description="Helical" evidence="9">
    <location>
        <begin position="113"/>
        <end position="131"/>
    </location>
</feature>
<feature type="transmembrane region" description="Helical" evidence="9">
    <location>
        <begin position="12"/>
        <end position="33"/>
    </location>
</feature>
<gene>
    <name evidence="12" type="ORF">G3I46_27935</name>
</gene>
<keyword evidence="8" id="KW-0902">Two-component regulatory system</keyword>
<evidence type="ECO:0000256" key="7">
    <source>
        <dbReference type="ARBA" id="ARBA00022840"/>
    </source>
</evidence>
<evidence type="ECO:0000256" key="3">
    <source>
        <dbReference type="ARBA" id="ARBA00022553"/>
    </source>
</evidence>
<dbReference type="InterPro" id="IPR050482">
    <property type="entry name" value="Sensor_HK_TwoCompSys"/>
</dbReference>
<dbReference type="Pfam" id="PF02518">
    <property type="entry name" value="HATPase_c"/>
    <property type="match status" value="1"/>
</dbReference>
<dbReference type="AlphaFoldDB" id="A0A6N9UV65"/>
<feature type="transmembrane region" description="Helical" evidence="9">
    <location>
        <begin position="45"/>
        <end position="62"/>
    </location>
</feature>
<feature type="domain" description="Histidine kinase/HSP90-like ATPase" evidence="10">
    <location>
        <begin position="301"/>
        <end position="385"/>
    </location>
</feature>
<dbReference type="GO" id="GO:0046983">
    <property type="term" value="F:protein dimerization activity"/>
    <property type="evidence" value="ECO:0007669"/>
    <property type="project" value="InterPro"/>
</dbReference>
<keyword evidence="9" id="KW-1133">Transmembrane helix</keyword>
<sequence>MAARLPRPPRFDLWAALAGLVGGLLLWGSGLGLRKAGDPQVLFDGGGPLLVPLALMSGCELLRRTAPRTALLTGTLALAADLTTQGSIATIVMYTDLMYAAVLYGPPTTARRLPWITGMLSIAATLVPFAVLRVPEALLIGVVTGAVTFTPASTGLIVRNHREAADAALLRAEQTALLAEMDRTQAVTAERARMARELHDMVANHLSAIAIHSTAALSLDDAATTRQALGVIRENSVAGLAEMRRLIGILRDDGGDTEPAAAPTLDGLGALIDAARSNGLDVTLDALDADAGENLPAPVELAAYRIVQESLTNALKHGSKGAVRVCLDRHDGALRIRVTSPYGDRDTPLAPGSGAGLVGMRERAALLHGTFEAGPVAGPGAAGAKIWAVRATLPLTEGDLA</sequence>
<keyword evidence="5" id="KW-0547">Nucleotide-binding</keyword>